<evidence type="ECO:0000256" key="4">
    <source>
        <dbReference type="ARBA" id="ARBA00023163"/>
    </source>
</evidence>
<dbReference type="InterPro" id="IPR036388">
    <property type="entry name" value="WH-like_DNA-bd_sf"/>
</dbReference>
<dbReference type="InterPro" id="IPR005650">
    <property type="entry name" value="BlaI_family"/>
</dbReference>
<dbReference type="Proteomes" id="UP001216907">
    <property type="component" value="Unassembled WGS sequence"/>
</dbReference>
<comment type="caution">
    <text evidence="5">The sequence shown here is derived from an EMBL/GenBank/DDBJ whole genome shotgun (WGS) entry which is preliminary data.</text>
</comment>
<evidence type="ECO:0000256" key="2">
    <source>
        <dbReference type="ARBA" id="ARBA00023015"/>
    </source>
</evidence>
<dbReference type="EMBL" id="JARRAG010000002">
    <property type="protein sequence ID" value="MDG3004736.1"/>
    <property type="molecule type" value="Genomic_DNA"/>
</dbReference>
<sequence length="135" mass="14919">MADVAPTPRELEALKVLWRRGPATVREVHREMQPRDGELAYTTVLSLLQTMEQKGFVGHEPAGKAYAYFAKVRRDGVFRKLAGGFLDQVFDGAMGEYVARALQSRKPTVAELEEIEAMIAEAKALARDRDAKGGA</sequence>
<organism evidence="5 6">
    <name type="scientific">Paludisphaera mucosa</name>
    <dbReference type="NCBI Taxonomy" id="3030827"/>
    <lineage>
        <taxon>Bacteria</taxon>
        <taxon>Pseudomonadati</taxon>
        <taxon>Planctomycetota</taxon>
        <taxon>Planctomycetia</taxon>
        <taxon>Isosphaerales</taxon>
        <taxon>Isosphaeraceae</taxon>
        <taxon>Paludisphaera</taxon>
    </lineage>
</organism>
<keyword evidence="2" id="KW-0805">Transcription regulation</keyword>
<keyword evidence="6" id="KW-1185">Reference proteome</keyword>
<proteinExistence type="inferred from homology"/>
<reference evidence="5 6" key="1">
    <citation type="submission" date="2023-03" db="EMBL/GenBank/DDBJ databases">
        <title>Paludisphaera mucosa sp. nov. a novel planctomycete from northern fen.</title>
        <authorList>
            <person name="Ivanova A."/>
        </authorList>
    </citation>
    <scope>NUCLEOTIDE SEQUENCE [LARGE SCALE GENOMIC DNA]</scope>
    <source>
        <strain evidence="5 6">Pla2</strain>
    </source>
</reference>
<accession>A0ABT6FB60</accession>
<dbReference type="Gene3D" id="1.10.10.10">
    <property type="entry name" value="Winged helix-like DNA-binding domain superfamily/Winged helix DNA-binding domain"/>
    <property type="match status" value="1"/>
</dbReference>
<dbReference type="SUPFAM" id="SSF46785">
    <property type="entry name" value="Winged helix' DNA-binding domain"/>
    <property type="match status" value="1"/>
</dbReference>
<keyword evidence="3" id="KW-0238">DNA-binding</keyword>
<evidence type="ECO:0000313" key="6">
    <source>
        <dbReference type="Proteomes" id="UP001216907"/>
    </source>
</evidence>
<dbReference type="RefSeq" id="WP_277861090.1">
    <property type="nucleotide sequence ID" value="NZ_JARRAG010000002.1"/>
</dbReference>
<evidence type="ECO:0000256" key="1">
    <source>
        <dbReference type="ARBA" id="ARBA00011046"/>
    </source>
</evidence>
<name>A0ABT6FB60_9BACT</name>
<dbReference type="PIRSF" id="PIRSF019455">
    <property type="entry name" value="CopR_AtkY"/>
    <property type="match status" value="1"/>
</dbReference>
<gene>
    <name evidence="5" type="ORF">PZE19_13185</name>
</gene>
<dbReference type="Pfam" id="PF03965">
    <property type="entry name" value="Penicillinase_R"/>
    <property type="match status" value="1"/>
</dbReference>
<comment type="similarity">
    <text evidence="1">Belongs to the BlaI transcriptional regulatory family.</text>
</comment>
<dbReference type="InterPro" id="IPR036390">
    <property type="entry name" value="WH_DNA-bd_sf"/>
</dbReference>
<protein>
    <submittedName>
        <fullName evidence="5">BlaI/MecI/CopY family transcriptional regulator</fullName>
    </submittedName>
</protein>
<evidence type="ECO:0000256" key="3">
    <source>
        <dbReference type="ARBA" id="ARBA00023125"/>
    </source>
</evidence>
<keyword evidence="4" id="KW-0804">Transcription</keyword>
<evidence type="ECO:0000313" key="5">
    <source>
        <dbReference type="EMBL" id="MDG3004736.1"/>
    </source>
</evidence>